<dbReference type="KEGG" id="pfm:Pyrfu_0034"/>
<sequence length="311" mass="33008">MRFTPRKPERLADELRRHLLYCNVKDAIFASLQTLSAFNSDCLRLALAFSWAAGLDALLEKPPAAGGLYGKPDLTPIDLASVPGLVWQTTMASCSLGLSPATPAGLALAPALATVSLQPRGNAAQGVLAALSLIAFALPRADWRTDRVPGALLHIMEGDDGLGSALFYATLVASRPGFLARLSYAGLPDATDPCSPRELIIARKTLATILRIAGETSILWRDFVEGLPRILSLSKLHPLLAYSETFRVYGLESGVARRRSGGATITRWHPRDSWLAGMSGASPGDVADLAVVAAGLAILNTLDNTLLESKS</sequence>
<dbReference type="EMBL" id="CP002838">
    <property type="protein sequence ID" value="AEM37906.1"/>
    <property type="molecule type" value="Genomic_DNA"/>
</dbReference>
<organism evidence="1 2">
    <name type="scientific">Pyrolobus fumarii (strain DSM 11204 / 1A)</name>
    <dbReference type="NCBI Taxonomy" id="694429"/>
    <lineage>
        <taxon>Archaea</taxon>
        <taxon>Thermoproteota</taxon>
        <taxon>Thermoprotei</taxon>
        <taxon>Desulfurococcales</taxon>
        <taxon>Pyrodictiaceae</taxon>
        <taxon>Pyrolobus</taxon>
    </lineage>
</organism>
<reference evidence="1 2" key="1">
    <citation type="journal article" date="2011" name="Stand. Genomic Sci.">
        <title>Complete genome sequence of the hyperthermophilic chemolithoautotroph Pyrolobus fumarii type strain (1A).</title>
        <authorList>
            <person name="Anderson I."/>
            <person name="Goker M."/>
            <person name="Nolan M."/>
            <person name="Lucas S."/>
            <person name="Hammon N."/>
            <person name="Deshpande S."/>
            <person name="Cheng J.F."/>
            <person name="Tapia R."/>
            <person name="Han C."/>
            <person name="Goodwin L."/>
            <person name="Pitluck S."/>
            <person name="Huntemann M."/>
            <person name="Liolios K."/>
            <person name="Ivanova N."/>
            <person name="Pagani I."/>
            <person name="Mavromatis K."/>
            <person name="Ovchinikova G."/>
            <person name="Pati A."/>
            <person name="Chen A."/>
            <person name="Palaniappan K."/>
            <person name="Land M."/>
            <person name="Hauser L."/>
            <person name="Brambilla E.M."/>
            <person name="Huber H."/>
            <person name="Yasawong M."/>
            <person name="Rohde M."/>
            <person name="Spring S."/>
            <person name="Abt B."/>
            <person name="Sikorski J."/>
            <person name="Wirth R."/>
            <person name="Detter J.C."/>
            <person name="Woyke T."/>
            <person name="Bristow J."/>
            <person name="Eisen J.A."/>
            <person name="Markowitz V."/>
            <person name="Hugenholtz P."/>
            <person name="Kyrpides N.C."/>
            <person name="Klenk H.P."/>
            <person name="Lapidus A."/>
        </authorList>
    </citation>
    <scope>NUCLEOTIDE SEQUENCE [LARGE SCALE GENOMIC DNA]</scope>
    <source>
        <strain evidence="2">DSM 11204 / 1A</strain>
    </source>
</reference>
<evidence type="ECO:0000313" key="2">
    <source>
        <dbReference type="Proteomes" id="UP000001037"/>
    </source>
</evidence>
<protein>
    <submittedName>
        <fullName evidence="1">Uncharacterized protein</fullName>
    </submittedName>
</protein>
<accession>G0EDZ0</accession>
<dbReference type="AlphaFoldDB" id="G0EDZ0"/>
<dbReference type="STRING" id="694429.Pyrfu_0034"/>
<dbReference type="RefSeq" id="WP_014025583.1">
    <property type="nucleotide sequence ID" value="NC_015931.1"/>
</dbReference>
<dbReference type="Proteomes" id="UP000001037">
    <property type="component" value="Chromosome"/>
</dbReference>
<proteinExistence type="predicted"/>
<dbReference type="InParanoid" id="G0EDZ0"/>
<dbReference type="HOGENOM" id="CLU_893166_0_0_2"/>
<dbReference type="eggNOG" id="arCOG04238">
    <property type="taxonomic scope" value="Archaea"/>
</dbReference>
<keyword evidence="2" id="KW-1185">Reference proteome</keyword>
<name>G0EDZ0_PYRF1</name>
<gene>
    <name evidence="1" type="ordered locus">Pyrfu_0034</name>
</gene>
<evidence type="ECO:0000313" key="1">
    <source>
        <dbReference type="EMBL" id="AEM37906.1"/>
    </source>
</evidence>
<dbReference type="GeneID" id="52281840"/>